<dbReference type="Pfam" id="PF03069">
    <property type="entry name" value="FmdA_AmdA"/>
    <property type="match status" value="2"/>
</dbReference>
<organism evidence="6 7">
    <name type="scientific">Sphingomonas arantia</name>
    <dbReference type="NCBI Taxonomy" id="1460676"/>
    <lineage>
        <taxon>Bacteria</taxon>
        <taxon>Pseudomonadati</taxon>
        <taxon>Pseudomonadota</taxon>
        <taxon>Alphaproteobacteria</taxon>
        <taxon>Sphingomonadales</taxon>
        <taxon>Sphingomonadaceae</taxon>
        <taxon>Sphingomonas</taxon>
    </lineage>
</organism>
<dbReference type="PANTHER" id="PTHR31891:SF1">
    <property type="entry name" value="FORMAMIDASE C869.04-RELATED"/>
    <property type="match status" value="1"/>
</dbReference>
<evidence type="ECO:0000256" key="3">
    <source>
        <dbReference type="ARBA" id="ARBA00023163"/>
    </source>
</evidence>
<feature type="compositionally biased region" description="Acidic residues" evidence="4">
    <location>
        <begin position="303"/>
        <end position="319"/>
    </location>
</feature>
<dbReference type="PRINTS" id="PR00032">
    <property type="entry name" value="HTHARAC"/>
</dbReference>
<feature type="region of interest" description="Disordered" evidence="4">
    <location>
        <begin position="274"/>
        <end position="324"/>
    </location>
</feature>
<reference evidence="7" key="1">
    <citation type="journal article" date="2019" name="Int. J. Syst. Evol. Microbiol.">
        <title>The Global Catalogue of Microorganisms (GCM) 10K type strain sequencing project: providing services to taxonomists for standard genome sequencing and annotation.</title>
        <authorList>
            <consortium name="The Broad Institute Genomics Platform"/>
            <consortium name="The Broad Institute Genome Sequencing Center for Infectious Disease"/>
            <person name="Wu L."/>
            <person name="Ma J."/>
        </authorList>
    </citation>
    <scope>NUCLEOTIDE SEQUENCE [LARGE SCALE GENOMIC DNA]</scope>
    <source>
        <strain evidence="7">CGMCC 1.12702</strain>
    </source>
</reference>
<dbReference type="SUPFAM" id="SSF46689">
    <property type="entry name" value="Homeodomain-like"/>
    <property type="match status" value="1"/>
</dbReference>
<evidence type="ECO:0000313" key="7">
    <source>
        <dbReference type="Proteomes" id="UP001597400"/>
    </source>
</evidence>
<keyword evidence="7" id="KW-1185">Reference proteome</keyword>
<proteinExistence type="predicted"/>
<dbReference type="InterPro" id="IPR009057">
    <property type="entry name" value="Homeodomain-like_sf"/>
</dbReference>
<dbReference type="Gene3D" id="1.10.10.60">
    <property type="entry name" value="Homeodomain-like"/>
    <property type="match status" value="1"/>
</dbReference>
<dbReference type="SUPFAM" id="SSF141130">
    <property type="entry name" value="Acetamidase/Formamidase-like"/>
    <property type="match status" value="1"/>
</dbReference>
<dbReference type="InterPro" id="IPR004304">
    <property type="entry name" value="FmdA_AmdA"/>
</dbReference>
<dbReference type="Gene3D" id="2.60.120.580">
    <property type="entry name" value="Acetamidase/Formamidase-like domains"/>
    <property type="match status" value="2"/>
</dbReference>
<dbReference type="Gene3D" id="3.10.28.20">
    <property type="entry name" value="Acetamidase/Formamidase-like domains"/>
    <property type="match status" value="1"/>
</dbReference>
<evidence type="ECO:0000256" key="1">
    <source>
        <dbReference type="ARBA" id="ARBA00023015"/>
    </source>
</evidence>
<dbReference type="Pfam" id="PF12833">
    <property type="entry name" value="HTH_18"/>
    <property type="match status" value="1"/>
</dbReference>
<dbReference type="Proteomes" id="UP001597400">
    <property type="component" value="Unassembled WGS sequence"/>
</dbReference>
<keyword evidence="2" id="KW-0238">DNA-binding</keyword>
<dbReference type="InterPro" id="IPR018060">
    <property type="entry name" value="HTH_AraC"/>
</dbReference>
<evidence type="ECO:0000313" key="6">
    <source>
        <dbReference type="EMBL" id="MFD1952592.1"/>
    </source>
</evidence>
<dbReference type="PANTHER" id="PTHR31891">
    <property type="entry name" value="FORMAMIDASE C869.04-RELATED"/>
    <property type="match status" value="1"/>
</dbReference>
<dbReference type="PROSITE" id="PS01124">
    <property type="entry name" value="HTH_ARAC_FAMILY_2"/>
    <property type="match status" value="1"/>
</dbReference>
<dbReference type="SMART" id="SM00342">
    <property type="entry name" value="HTH_ARAC"/>
    <property type="match status" value="1"/>
</dbReference>
<dbReference type="InterPro" id="IPR020449">
    <property type="entry name" value="Tscrpt_reg_AraC-type_HTH"/>
</dbReference>
<feature type="domain" description="HTH araC/xylS-type" evidence="5">
    <location>
        <begin position="177"/>
        <end position="278"/>
    </location>
</feature>
<gene>
    <name evidence="6" type="ORF">ACFSGX_17575</name>
</gene>
<comment type="caution">
    <text evidence="6">The sequence shown here is derived from an EMBL/GenBank/DDBJ whole genome shotgun (WGS) entry which is preliminary data.</text>
</comment>
<keyword evidence="3" id="KW-0804">Transcription</keyword>
<name>A0ABW4U0Z5_9SPHN</name>
<evidence type="ECO:0000256" key="2">
    <source>
        <dbReference type="ARBA" id="ARBA00023125"/>
    </source>
</evidence>
<dbReference type="EMBL" id="JBHUGS010000005">
    <property type="protein sequence ID" value="MFD1952592.1"/>
    <property type="molecule type" value="Genomic_DNA"/>
</dbReference>
<sequence>MDTDASFGEMASYRSDNGLDFITLSSTRQSLTIDMVERADDLWLVELLEGDLTVTAGPDVLRVREGDIVFGHADMLARLEFPRDHRILLVQIPAAYFTQRVRNHLPAGVSLIASDTGSGRILSGMLRAVGDTVNDLSGDRLRPVELSLPDFLLTALMEGAPSKSLGGSAGARAMLLERVFQSIEMHLSDPHLNLEQVATRHGISMRYLQKLFETVGDSFGHYVKLRRLERCRMDLISPLHAQKTISEILFQWGFNDSASFSRAFREQYGISPRDYRKAPPAAASAEAPRRGSPVPEQRNDRSEIDDEPLPDPSDEEDADPATPGIGQIRHHFLPATVETVRWGHLSRHIKPVLRVRSGDYVTIETLTHHAADDHERMIEGDVEIERIYHWAPGDKTIDRRGAGPMDASTLGRGAGEGFGVHILTGPIAIAGAKPGDIVEVRFLEISARPSGNAKYAGRSFGSNVAAYWGFHYNDMLTEPKPREVVTIFEVETGRDRSCAHALYNYRYTPQVDPDGVLHERYDYPGVPIDQASIIKNFEVLQGVEIPVRPHFGFVALAPAYDGLVDTVPPGDFGGNIDNWRLGPGGSIFLPVNVAEGLLSLGDPHASQGDSELCGTAIECAMSSVIQIVLHPRGTQRNTLRDLDYPLIETRDEWVILGFAQPHYLRELGSKAQSEVYKNSSIEAAMRDAFRKARRFLMTTRSLSEDEAISLLSVGVDFGITQVANGNWGAHAIIRKALFSS</sequence>
<evidence type="ECO:0000259" key="5">
    <source>
        <dbReference type="PROSITE" id="PS01124"/>
    </source>
</evidence>
<evidence type="ECO:0000256" key="4">
    <source>
        <dbReference type="SAM" id="MobiDB-lite"/>
    </source>
</evidence>
<protein>
    <submittedName>
        <fullName evidence="6">Acetamidase/formamidase family protein</fullName>
    </submittedName>
</protein>
<keyword evidence="1" id="KW-0805">Transcription regulation</keyword>
<accession>A0ABW4U0Z5</accession>